<feature type="region of interest" description="Disordered" evidence="4">
    <location>
        <begin position="184"/>
        <end position="209"/>
    </location>
</feature>
<gene>
    <name evidence="6" type="ORF">CASFOL_016838</name>
</gene>
<reference evidence="7" key="1">
    <citation type="journal article" date="2024" name="IScience">
        <title>Strigolactones Initiate the Formation of Haustorium-like Structures in Castilleja.</title>
        <authorList>
            <person name="Buerger M."/>
            <person name="Peterson D."/>
            <person name="Chory J."/>
        </authorList>
    </citation>
    <scope>NUCLEOTIDE SEQUENCE [LARGE SCALE GENOMIC DNA]</scope>
</reference>
<evidence type="ECO:0000256" key="2">
    <source>
        <dbReference type="ARBA" id="ARBA00023242"/>
    </source>
</evidence>
<dbReference type="InterPro" id="IPR044790">
    <property type="entry name" value="MD26C-like"/>
</dbReference>
<dbReference type="SMART" id="SM00509">
    <property type="entry name" value="TFS2N"/>
    <property type="match status" value="1"/>
</dbReference>
<name>A0ABD3D9D0_9LAMI</name>
<dbReference type="Pfam" id="PF08711">
    <property type="entry name" value="Med26"/>
    <property type="match status" value="1"/>
</dbReference>
<dbReference type="CDD" id="cd00183">
    <property type="entry name" value="TFIIS_I"/>
    <property type="match status" value="1"/>
</dbReference>
<keyword evidence="2 3" id="KW-0539">Nucleus</keyword>
<keyword evidence="7" id="KW-1185">Reference proteome</keyword>
<organism evidence="6 7">
    <name type="scientific">Castilleja foliolosa</name>
    <dbReference type="NCBI Taxonomy" id="1961234"/>
    <lineage>
        <taxon>Eukaryota</taxon>
        <taxon>Viridiplantae</taxon>
        <taxon>Streptophyta</taxon>
        <taxon>Embryophyta</taxon>
        <taxon>Tracheophyta</taxon>
        <taxon>Spermatophyta</taxon>
        <taxon>Magnoliopsida</taxon>
        <taxon>eudicotyledons</taxon>
        <taxon>Gunneridae</taxon>
        <taxon>Pentapetalae</taxon>
        <taxon>asterids</taxon>
        <taxon>lamiids</taxon>
        <taxon>Lamiales</taxon>
        <taxon>Orobanchaceae</taxon>
        <taxon>Pedicularideae</taxon>
        <taxon>Castillejinae</taxon>
        <taxon>Castilleja</taxon>
    </lineage>
</organism>
<dbReference type="InterPro" id="IPR003617">
    <property type="entry name" value="TFIIS/CRSP70_N_sub"/>
</dbReference>
<evidence type="ECO:0000259" key="5">
    <source>
        <dbReference type="PROSITE" id="PS51319"/>
    </source>
</evidence>
<dbReference type="AlphaFoldDB" id="A0ABD3D9D0"/>
<dbReference type="InterPro" id="IPR017923">
    <property type="entry name" value="TFIIS_N"/>
</dbReference>
<protein>
    <recommendedName>
        <fullName evidence="5">TFIIS N-terminal domain-containing protein</fullName>
    </recommendedName>
</protein>
<sequence length="285" mass="33403">MDLNEFRSFILESGLDIWTWINMSISVACADHENELKIRRDEIIQRLYASKCQNCDYQFSRDSKCNFKEIEECKQKEDVGFTANLELVNDEEDDDDEQKEILEIKILLDDQNQSEGCLIDLLQRLVGMETTFKTLKETDIGRHVSRLRKHSSNEVRRLVKILVRKWKETVDEWVRLNTPMDETTQLNDDKKSTNEAYNESNNNADAQNTSVSCYFTPPKEKVKHNQIESDKLGSVKRRLIDQNLQETQHAKKQRASEIMEFHNIPKLKNAVHASKNEGSFPVKYW</sequence>
<proteinExistence type="predicted"/>
<dbReference type="EMBL" id="JAVIJP010000018">
    <property type="protein sequence ID" value="KAL3638931.1"/>
    <property type="molecule type" value="Genomic_DNA"/>
</dbReference>
<dbReference type="GO" id="GO:0005634">
    <property type="term" value="C:nucleus"/>
    <property type="evidence" value="ECO:0007669"/>
    <property type="project" value="UniProtKB-SubCell"/>
</dbReference>
<dbReference type="SUPFAM" id="SSF47676">
    <property type="entry name" value="Conserved domain common to transcription factors TFIIS, elongin A, CRSP70"/>
    <property type="match status" value="1"/>
</dbReference>
<dbReference type="Gene3D" id="1.20.930.10">
    <property type="entry name" value="Conserved domain common to transcription factors TFIIS, elongin A, CRSP70"/>
    <property type="match status" value="1"/>
</dbReference>
<feature type="domain" description="TFIIS N-terminal" evidence="5">
    <location>
        <begin position="96"/>
        <end position="173"/>
    </location>
</feature>
<dbReference type="PROSITE" id="PS51319">
    <property type="entry name" value="TFIIS_N"/>
    <property type="match status" value="1"/>
</dbReference>
<evidence type="ECO:0000256" key="4">
    <source>
        <dbReference type="SAM" id="MobiDB-lite"/>
    </source>
</evidence>
<accession>A0ABD3D9D0</accession>
<dbReference type="PANTHER" id="PTHR47210:SF1">
    <property type="entry name" value="MEDIATOR OF RNA POLYMERASE II TRANSCRIPTION SUBUNIT 26C-RELATED"/>
    <property type="match status" value="1"/>
</dbReference>
<dbReference type="Proteomes" id="UP001632038">
    <property type="component" value="Unassembled WGS sequence"/>
</dbReference>
<dbReference type="PROSITE" id="PS51257">
    <property type="entry name" value="PROKAR_LIPOPROTEIN"/>
    <property type="match status" value="1"/>
</dbReference>
<dbReference type="InterPro" id="IPR035441">
    <property type="entry name" value="TFIIS/LEDGF_dom_sf"/>
</dbReference>
<comment type="subcellular location">
    <subcellularLocation>
        <location evidence="1 3">Nucleus</location>
    </subcellularLocation>
</comment>
<feature type="compositionally biased region" description="Polar residues" evidence="4">
    <location>
        <begin position="194"/>
        <end position="209"/>
    </location>
</feature>
<evidence type="ECO:0000313" key="6">
    <source>
        <dbReference type="EMBL" id="KAL3638931.1"/>
    </source>
</evidence>
<dbReference type="PANTHER" id="PTHR47210">
    <property type="entry name" value="MEDIATOR OF RNA POLYMERASE II TRANSCRIPTION SUBUNIT 26C-RELATED"/>
    <property type="match status" value="1"/>
</dbReference>
<evidence type="ECO:0000256" key="1">
    <source>
        <dbReference type="ARBA" id="ARBA00004123"/>
    </source>
</evidence>
<evidence type="ECO:0000256" key="3">
    <source>
        <dbReference type="PROSITE-ProRule" id="PRU00649"/>
    </source>
</evidence>
<comment type="caution">
    <text evidence="6">The sequence shown here is derived from an EMBL/GenBank/DDBJ whole genome shotgun (WGS) entry which is preliminary data.</text>
</comment>
<evidence type="ECO:0000313" key="7">
    <source>
        <dbReference type="Proteomes" id="UP001632038"/>
    </source>
</evidence>